<reference evidence="1 2" key="1">
    <citation type="submission" date="2020-08" db="EMBL/GenBank/DDBJ databases">
        <title>Genomic Encyclopedia of Type Strains, Phase IV (KMG-V): Genome sequencing to study the core and pangenomes of soil and plant-associated prokaryotes.</title>
        <authorList>
            <person name="Whitman W."/>
        </authorList>
    </citation>
    <scope>NUCLEOTIDE SEQUENCE [LARGE SCALE GENOMIC DNA]</scope>
    <source>
        <strain evidence="1 2">JPY158</strain>
    </source>
</reference>
<dbReference type="AlphaFoldDB" id="A0A7W8Q3G6"/>
<evidence type="ECO:0008006" key="3">
    <source>
        <dbReference type="Google" id="ProtNLM"/>
    </source>
</evidence>
<keyword evidence="2" id="KW-1185">Reference proteome</keyword>
<proteinExistence type="predicted"/>
<dbReference type="Proteomes" id="UP000592780">
    <property type="component" value="Unassembled WGS sequence"/>
</dbReference>
<evidence type="ECO:0000313" key="2">
    <source>
        <dbReference type="Proteomes" id="UP000592780"/>
    </source>
</evidence>
<accession>A0A7W8Q3G6</accession>
<name>A0A7W8Q3G6_PARAM</name>
<dbReference type="EMBL" id="JACHDD010000002">
    <property type="protein sequence ID" value="MBB5423067.1"/>
    <property type="molecule type" value="Genomic_DNA"/>
</dbReference>
<dbReference type="RefSeq" id="WP_184128921.1">
    <property type="nucleotide sequence ID" value="NZ_JACHDD010000002.1"/>
</dbReference>
<gene>
    <name evidence="1" type="ORF">HDG40_001209</name>
</gene>
<organism evidence="1 2">
    <name type="scientific">Paraburkholderia atlantica</name>
    <dbReference type="NCBI Taxonomy" id="2654982"/>
    <lineage>
        <taxon>Bacteria</taxon>
        <taxon>Pseudomonadati</taxon>
        <taxon>Pseudomonadota</taxon>
        <taxon>Betaproteobacteria</taxon>
        <taxon>Burkholderiales</taxon>
        <taxon>Burkholderiaceae</taxon>
        <taxon>Paraburkholderia</taxon>
    </lineage>
</organism>
<comment type="caution">
    <text evidence="1">The sequence shown here is derived from an EMBL/GenBank/DDBJ whole genome shotgun (WGS) entry which is preliminary data.</text>
</comment>
<sequence length="168" mass="18649">MSRHPILRGGCLAALLAVWFCLGRPVSACTIGEVAAIELPFNTVELSMENRRAIAEAVEEANKWPDVQIQAIVMAGAYIGEHDLDVLQERRGENVQAYLRKLGIRSENIYIVPKTLTDGFVVKRADGELAVRQVEVELHPICKDSCAWMCDDPRVTPRTKVINPSAHD</sequence>
<evidence type="ECO:0000313" key="1">
    <source>
        <dbReference type="EMBL" id="MBB5423067.1"/>
    </source>
</evidence>
<protein>
    <recommendedName>
        <fullName evidence="3">OmpA family protein</fullName>
    </recommendedName>
</protein>